<sequence length="209" mass="22971">MPSSSATATQPNPKPRRTGGSVRSKDAHAEVLAAAAELLEECGFGALTIEGVAARSGVAKSTIYRWWKSKAELIMETFNTTVTQRLRVPDTGSVKRDLTIFIRELYRISSFPWRVNALRGLMTAAQFDEAFADVFRGWIGERRAVVAQILQRGQERGEIAPDIDLEHAVDLVFGPFWYRLLVQHAPLNGSLAGGHVAQVLQGLAPQTQT</sequence>
<keyword evidence="3" id="KW-0804">Transcription</keyword>
<dbReference type="Pfam" id="PF16859">
    <property type="entry name" value="TetR_C_11"/>
    <property type="match status" value="1"/>
</dbReference>
<evidence type="ECO:0000313" key="8">
    <source>
        <dbReference type="Proteomes" id="UP000749040"/>
    </source>
</evidence>
<evidence type="ECO:0000256" key="5">
    <source>
        <dbReference type="SAM" id="MobiDB-lite"/>
    </source>
</evidence>
<organism evidence="7 8">
    <name type="scientific">Actinacidiphila acididurans</name>
    <dbReference type="NCBI Taxonomy" id="2784346"/>
    <lineage>
        <taxon>Bacteria</taxon>
        <taxon>Bacillati</taxon>
        <taxon>Actinomycetota</taxon>
        <taxon>Actinomycetes</taxon>
        <taxon>Kitasatosporales</taxon>
        <taxon>Streptomycetaceae</taxon>
        <taxon>Actinacidiphila</taxon>
    </lineage>
</organism>
<evidence type="ECO:0000256" key="3">
    <source>
        <dbReference type="ARBA" id="ARBA00023163"/>
    </source>
</evidence>
<evidence type="ECO:0000259" key="6">
    <source>
        <dbReference type="PROSITE" id="PS50977"/>
    </source>
</evidence>
<keyword evidence="8" id="KW-1185">Reference proteome</keyword>
<accession>A0ABS2TVU4</accession>
<dbReference type="InterPro" id="IPR001647">
    <property type="entry name" value="HTH_TetR"/>
</dbReference>
<dbReference type="Pfam" id="PF00440">
    <property type="entry name" value="TetR_N"/>
    <property type="match status" value="1"/>
</dbReference>
<dbReference type="PANTHER" id="PTHR30055">
    <property type="entry name" value="HTH-TYPE TRANSCRIPTIONAL REGULATOR RUTR"/>
    <property type="match status" value="1"/>
</dbReference>
<dbReference type="RefSeq" id="WP_205359336.1">
    <property type="nucleotide sequence ID" value="NZ_JADKYB010000013.1"/>
</dbReference>
<dbReference type="InterPro" id="IPR050109">
    <property type="entry name" value="HTH-type_TetR-like_transc_reg"/>
</dbReference>
<keyword evidence="1" id="KW-0805">Transcription regulation</keyword>
<evidence type="ECO:0000256" key="2">
    <source>
        <dbReference type="ARBA" id="ARBA00023125"/>
    </source>
</evidence>
<dbReference type="PRINTS" id="PR00455">
    <property type="entry name" value="HTHTETR"/>
</dbReference>
<evidence type="ECO:0000313" key="7">
    <source>
        <dbReference type="EMBL" id="MBM9507468.1"/>
    </source>
</evidence>
<dbReference type="InterPro" id="IPR011075">
    <property type="entry name" value="TetR_C"/>
</dbReference>
<dbReference type="SUPFAM" id="SSF48498">
    <property type="entry name" value="Tetracyclin repressor-like, C-terminal domain"/>
    <property type="match status" value="1"/>
</dbReference>
<keyword evidence="2 4" id="KW-0238">DNA-binding</keyword>
<evidence type="ECO:0000256" key="4">
    <source>
        <dbReference type="PROSITE-ProRule" id="PRU00335"/>
    </source>
</evidence>
<dbReference type="PANTHER" id="PTHR30055:SF148">
    <property type="entry name" value="TETR-FAMILY TRANSCRIPTIONAL REGULATOR"/>
    <property type="match status" value="1"/>
</dbReference>
<dbReference type="Proteomes" id="UP000749040">
    <property type="component" value="Unassembled WGS sequence"/>
</dbReference>
<dbReference type="EMBL" id="JADKYB010000013">
    <property type="protein sequence ID" value="MBM9507468.1"/>
    <property type="molecule type" value="Genomic_DNA"/>
</dbReference>
<dbReference type="PROSITE" id="PS50977">
    <property type="entry name" value="HTH_TETR_2"/>
    <property type="match status" value="1"/>
</dbReference>
<protein>
    <submittedName>
        <fullName evidence="7">TetR/AcrR family transcriptional regulator</fullName>
    </submittedName>
</protein>
<dbReference type="Gene3D" id="1.10.10.60">
    <property type="entry name" value="Homeodomain-like"/>
    <property type="match status" value="1"/>
</dbReference>
<dbReference type="InterPro" id="IPR036271">
    <property type="entry name" value="Tet_transcr_reg_TetR-rel_C_sf"/>
</dbReference>
<dbReference type="SUPFAM" id="SSF46689">
    <property type="entry name" value="Homeodomain-like"/>
    <property type="match status" value="1"/>
</dbReference>
<reference evidence="7 8" key="1">
    <citation type="submission" date="2021-01" db="EMBL/GenBank/DDBJ databases">
        <title>Streptomyces acididurans sp. nov., isolated from a peat swamp forest soil.</title>
        <authorList>
            <person name="Chantavorakit T."/>
            <person name="Duangmal K."/>
        </authorList>
    </citation>
    <scope>NUCLEOTIDE SEQUENCE [LARGE SCALE GENOMIC DNA]</scope>
    <source>
        <strain evidence="7 8">KK5PA1</strain>
    </source>
</reference>
<feature type="domain" description="HTH tetR-type" evidence="6">
    <location>
        <begin position="25"/>
        <end position="85"/>
    </location>
</feature>
<feature type="compositionally biased region" description="Polar residues" evidence="5">
    <location>
        <begin position="1"/>
        <end position="11"/>
    </location>
</feature>
<comment type="caution">
    <text evidence="7">The sequence shown here is derived from an EMBL/GenBank/DDBJ whole genome shotgun (WGS) entry which is preliminary data.</text>
</comment>
<dbReference type="Gene3D" id="1.10.357.10">
    <property type="entry name" value="Tetracycline Repressor, domain 2"/>
    <property type="match status" value="1"/>
</dbReference>
<feature type="region of interest" description="Disordered" evidence="5">
    <location>
        <begin position="1"/>
        <end position="24"/>
    </location>
</feature>
<name>A0ABS2TVU4_9ACTN</name>
<evidence type="ECO:0000256" key="1">
    <source>
        <dbReference type="ARBA" id="ARBA00023015"/>
    </source>
</evidence>
<gene>
    <name evidence="7" type="ORF">ITX44_23600</name>
</gene>
<proteinExistence type="predicted"/>
<dbReference type="InterPro" id="IPR009057">
    <property type="entry name" value="Homeodomain-like_sf"/>
</dbReference>
<feature type="DNA-binding region" description="H-T-H motif" evidence="4">
    <location>
        <begin position="48"/>
        <end position="67"/>
    </location>
</feature>